<reference evidence="2" key="1">
    <citation type="journal article" date="2012" name="Nature">
        <title>The tomato genome sequence provides insights into fleshy fruit evolution.</title>
        <authorList>
            <consortium name="Tomato Genome Consortium"/>
        </authorList>
    </citation>
    <scope>NUCLEOTIDE SEQUENCE [LARGE SCALE GENOMIC DNA]</scope>
    <source>
        <strain evidence="2">cv. Heinz 1706</strain>
    </source>
</reference>
<protein>
    <recommendedName>
        <fullName evidence="4">NB-ARC domain-containing protein</fullName>
    </recommendedName>
</protein>
<dbReference type="InParanoid" id="A0A3Q7GH27"/>
<organism evidence="2">
    <name type="scientific">Solanum lycopersicum</name>
    <name type="common">Tomato</name>
    <name type="synonym">Lycopersicon esculentum</name>
    <dbReference type="NCBI Taxonomy" id="4081"/>
    <lineage>
        <taxon>Eukaryota</taxon>
        <taxon>Viridiplantae</taxon>
        <taxon>Streptophyta</taxon>
        <taxon>Embryophyta</taxon>
        <taxon>Tracheophyta</taxon>
        <taxon>Spermatophyta</taxon>
        <taxon>Magnoliopsida</taxon>
        <taxon>eudicotyledons</taxon>
        <taxon>Gunneridae</taxon>
        <taxon>Pentapetalae</taxon>
        <taxon>asterids</taxon>
        <taxon>lamiids</taxon>
        <taxon>Solanales</taxon>
        <taxon>Solanaceae</taxon>
        <taxon>Solanoideae</taxon>
        <taxon>Solaneae</taxon>
        <taxon>Solanum</taxon>
        <taxon>Solanum subgen. Lycopersicon</taxon>
    </lineage>
</organism>
<dbReference type="AlphaFoldDB" id="A0A3Q7GH27"/>
<dbReference type="EnsemblPlants" id="Solyc05g018010.2.1">
    <property type="protein sequence ID" value="Solyc05g018010.2.1"/>
    <property type="gene ID" value="Solyc05g018010.2"/>
</dbReference>
<proteinExistence type="predicted"/>
<dbReference type="GO" id="GO:0006952">
    <property type="term" value="P:defense response"/>
    <property type="evidence" value="ECO:0007669"/>
    <property type="project" value="UniProtKB-KW"/>
</dbReference>
<evidence type="ECO:0008006" key="4">
    <source>
        <dbReference type="Google" id="ProtNLM"/>
    </source>
</evidence>
<keyword evidence="3" id="KW-1185">Reference proteome</keyword>
<dbReference type="Gene3D" id="3.80.10.10">
    <property type="entry name" value="Ribonuclease Inhibitor"/>
    <property type="match status" value="1"/>
</dbReference>
<name>A0A3Q7GH27_SOLLC</name>
<accession>A0A3Q7GH27</accession>
<dbReference type="STRING" id="4081.A0A3Q7GH27"/>
<keyword evidence="1" id="KW-0611">Plant defense</keyword>
<sequence>MELVTSAIVVGPYMLEKLTEHHCWSIFKQKAFVDGEVPEEIMSMEKGLLKCVKFVRIFNLSKSGMWELTASFGKLIHLRYLDLSDTNIKSLRDSICKLYNLQTLRVNNNYYLE</sequence>
<dbReference type="Proteomes" id="UP000004994">
    <property type="component" value="Chromosome 5"/>
</dbReference>
<evidence type="ECO:0000313" key="2">
    <source>
        <dbReference type="EnsemblPlants" id="Solyc05g018010.2.1"/>
    </source>
</evidence>
<dbReference type="PANTHER" id="PTHR36766:SF70">
    <property type="entry name" value="DISEASE RESISTANCE PROTEIN RGA4"/>
    <property type="match status" value="1"/>
</dbReference>
<dbReference type="SUPFAM" id="SSF52058">
    <property type="entry name" value="L domain-like"/>
    <property type="match status" value="1"/>
</dbReference>
<dbReference type="Gramene" id="Solyc05g018010.2.1">
    <property type="protein sequence ID" value="Solyc05g018010.2.1"/>
    <property type="gene ID" value="Solyc05g018010.2"/>
</dbReference>
<evidence type="ECO:0000313" key="3">
    <source>
        <dbReference type="Proteomes" id="UP000004994"/>
    </source>
</evidence>
<dbReference type="InterPro" id="IPR032675">
    <property type="entry name" value="LRR_dom_sf"/>
</dbReference>
<evidence type="ECO:0000256" key="1">
    <source>
        <dbReference type="ARBA" id="ARBA00022821"/>
    </source>
</evidence>
<dbReference type="PaxDb" id="4081-Solyc05g018010.1.1"/>
<reference evidence="2" key="2">
    <citation type="submission" date="2019-01" db="UniProtKB">
        <authorList>
            <consortium name="EnsemblPlants"/>
        </authorList>
    </citation>
    <scope>IDENTIFICATION</scope>
    <source>
        <strain evidence="2">cv. Heinz 1706</strain>
    </source>
</reference>
<dbReference type="PANTHER" id="PTHR36766">
    <property type="entry name" value="PLANT BROAD-SPECTRUM MILDEW RESISTANCE PROTEIN RPW8"/>
    <property type="match status" value="1"/>
</dbReference>